<protein>
    <submittedName>
        <fullName evidence="1">Uncharacterized protein</fullName>
    </submittedName>
</protein>
<dbReference type="AlphaFoldDB" id="A0ABD0Q9S5"/>
<proteinExistence type="predicted"/>
<organism evidence="1 2">
    <name type="scientific">Cirrhinus mrigala</name>
    <name type="common">Mrigala</name>
    <dbReference type="NCBI Taxonomy" id="683832"/>
    <lineage>
        <taxon>Eukaryota</taxon>
        <taxon>Metazoa</taxon>
        <taxon>Chordata</taxon>
        <taxon>Craniata</taxon>
        <taxon>Vertebrata</taxon>
        <taxon>Euteleostomi</taxon>
        <taxon>Actinopterygii</taxon>
        <taxon>Neopterygii</taxon>
        <taxon>Teleostei</taxon>
        <taxon>Ostariophysi</taxon>
        <taxon>Cypriniformes</taxon>
        <taxon>Cyprinidae</taxon>
        <taxon>Labeoninae</taxon>
        <taxon>Labeonini</taxon>
        <taxon>Cirrhinus</taxon>
    </lineage>
</organism>
<reference evidence="1 2" key="1">
    <citation type="submission" date="2024-05" db="EMBL/GenBank/DDBJ databases">
        <title>Genome sequencing and assembly of Indian major carp, Cirrhinus mrigala (Hamilton, 1822).</title>
        <authorList>
            <person name="Mohindra V."/>
            <person name="Chowdhury L.M."/>
            <person name="Lal K."/>
            <person name="Jena J.K."/>
        </authorList>
    </citation>
    <scope>NUCLEOTIDE SEQUENCE [LARGE SCALE GENOMIC DNA]</scope>
    <source>
        <strain evidence="1">CM1030</strain>
        <tissue evidence="1">Blood</tissue>
    </source>
</reference>
<gene>
    <name evidence="1" type="ORF">M9458_022296</name>
</gene>
<accession>A0ABD0Q9S5</accession>
<dbReference type="EMBL" id="JAMKFB020000010">
    <property type="protein sequence ID" value="KAL0182921.1"/>
    <property type="molecule type" value="Genomic_DNA"/>
</dbReference>
<feature type="non-terminal residue" evidence="1">
    <location>
        <position position="1"/>
    </location>
</feature>
<evidence type="ECO:0000313" key="2">
    <source>
        <dbReference type="Proteomes" id="UP001529510"/>
    </source>
</evidence>
<comment type="caution">
    <text evidence="1">The sequence shown here is derived from an EMBL/GenBank/DDBJ whole genome shotgun (WGS) entry which is preliminary data.</text>
</comment>
<keyword evidence="2" id="KW-1185">Reference proteome</keyword>
<feature type="non-terminal residue" evidence="1">
    <location>
        <position position="49"/>
    </location>
</feature>
<name>A0ABD0Q9S5_CIRMR</name>
<dbReference type="Proteomes" id="UP001529510">
    <property type="component" value="Unassembled WGS sequence"/>
</dbReference>
<sequence>GSVRNNVCLGGSGWFFPGIMPELRRDLLVSGAVWSNAGPAGGVVPGAGA</sequence>
<evidence type="ECO:0000313" key="1">
    <source>
        <dbReference type="EMBL" id="KAL0182921.1"/>
    </source>
</evidence>